<protein>
    <submittedName>
        <fullName evidence="2">Transcriptional regulator, BadM/Rrf2 family</fullName>
    </submittedName>
</protein>
<dbReference type="SUPFAM" id="SSF46785">
    <property type="entry name" value="Winged helix' DNA-binding domain"/>
    <property type="match status" value="1"/>
</dbReference>
<evidence type="ECO:0000313" key="2">
    <source>
        <dbReference type="EMBL" id="ALL67754.1"/>
    </source>
</evidence>
<dbReference type="InterPro" id="IPR036388">
    <property type="entry name" value="WH-like_DNA-bd_sf"/>
</dbReference>
<dbReference type="GO" id="GO:0005829">
    <property type="term" value="C:cytosol"/>
    <property type="evidence" value="ECO:0007669"/>
    <property type="project" value="TreeGrafter"/>
</dbReference>
<proteinExistence type="predicted"/>
<dbReference type="KEGG" id="bcai:K788_0006301"/>
<dbReference type="Pfam" id="PF02082">
    <property type="entry name" value="Rrf2"/>
    <property type="match status" value="1"/>
</dbReference>
<dbReference type="InterPro" id="IPR030489">
    <property type="entry name" value="TR_Rrf2-type_CS"/>
</dbReference>
<dbReference type="Gene3D" id="1.10.10.10">
    <property type="entry name" value="Winged helix-like DNA-binding domain superfamily/Winged helix DNA-binding domain"/>
    <property type="match status" value="1"/>
</dbReference>
<dbReference type="PANTHER" id="PTHR33221">
    <property type="entry name" value="WINGED HELIX-TURN-HELIX TRANSCRIPTIONAL REGULATOR, RRF2 FAMILY"/>
    <property type="match status" value="1"/>
</dbReference>
<dbReference type="PROSITE" id="PS51197">
    <property type="entry name" value="HTH_RRF2_2"/>
    <property type="match status" value="1"/>
</dbReference>
<gene>
    <name evidence="2" type="ORF">K788_0006301</name>
</gene>
<dbReference type="AlphaFoldDB" id="A0A0P0RGW9"/>
<evidence type="ECO:0000256" key="1">
    <source>
        <dbReference type="SAM" id="MobiDB-lite"/>
    </source>
</evidence>
<dbReference type="EMBL" id="CP012747">
    <property type="protein sequence ID" value="ALL67754.1"/>
    <property type="molecule type" value="Genomic_DNA"/>
</dbReference>
<dbReference type="PANTHER" id="PTHR33221:SF13">
    <property type="entry name" value="TRANSCRIPTIONAL REGULATOR-RELATED"/>
    <property type="match status" value="1"/>
</dbReference>
<sequence>MSHISAGVEYGLHCLLFLTEAAPGGVPEASVRDLAELQGVPADYVAKLFTKLHKAGLVIATEGAKGGFALARPANQISVLDVVTAIDGDKSLFECREVRTRCAVFGETAPNWATSGVCSIHAVMQNAEKRMREALASQSLEDLAVRTTAKAPRSYGPQVVKWLDGRTTGRRRERGGSRGGSTPGARS</sequence>
<dbReference type="GO" id="GO:0003700">
    <property type="term" value="F:DNA-binding transcription factor activity"/>
    <property type="evidence" value="ECO:0007669"/>
    <property type="project" value="TreeGrafter"/>
</dbReference>
<organism evidence="2 3">
    <name type="scientific">Paraburkholderia caribensis MBA4</name>
    <dbReference type="NCBI Taxonomy" id="1323664"/>
    <lineage>
        <taxon>Bacteria</taxon>
        <taxon>Pseudomonadati</taxon>
        <taxon>Pseudomonadota</taxon>
        <taxon>Betaproteobacteria</taxon>
        <taxon>Burkholderiales</taxon>
        <taxon>Burkholderiaceae</taxon>
        <taxon>Paraburkholderia</taxon>
    </lineage>
</organism>
<dbReference type="InterPro" id="IPR036390">
    <property type="entry name" value="WH_DNA-bd_sf"/>
</dbReference>
<feature type="compositionally biased region" description="Gly residues" evidence="1">
    <location>
        <begin position="177"/>
        <end position="187"/>
    </location>
</feature>
<dbReference type="Proteomes" id="UP000019146">
    <property type="component" value="Chromosome 2"/>
</dbReference>
<dbReference type="GeneID" id="69971545"/>
<reference evidence="2 3" key="1">
    <citation type="journal article" date="2014" name="Genome Announc.">
        <title>Draft Genome Sequence of the Haloacid-Degrading Burkholderia caribensis Strain MBA4.</title>
        <authorList>
            <person name="Pan Y."/>
            <person name="Kong K.F."/>
            <person name="Tsang J.S."/>
        </authorList>
    </citation>
    <scope>NUCLEOTIDE SEQUENCE [LARGE SCALE GENOMIC DNA]</scope>
    <source>
        <strain evidence="2 3">MBA4</strain>
    </source>
</reference>
<evidence type="ECO:0000313" key="3">
    <source>
        <dbReference type="Proteomes" id="UP000019146"/>
    </source>
</evidence>
<feature type="region of interest" description="Disordered" evidence="1">
    <location>
        <begin position="148"/>
        <end position="187"/>
    </location>
</feature>
<dbReference type="InterPro" id="IPR000944">
    <property type="entry name" value="Tscrpt_reg_Rrf2"/>
</dbReference>
<accession>A0A0P0RGW9</accession>
<dbReference type="RefSeq" id="WP_035999721.1">
    <property type="nucleotide sequence ID" value="NZ_CP012747.1"/>
</dbReference>
<dbReference type="PROSITE" id="PS01332">
    <property type="entry name" value="HTH_RRF2_1"/>
    <property type="match status" value="1"/>
</dbReference>
<name>A0A0P0RGW9_9BURK</name>
<dbReference type="NCBIfam" id="TIGR00738">
    <property type="entry name" value="rrf2_super"/>
    <property type="match status" value="1"/>
</dbReference>